<evidence type="ECO:0000313" key="4">
    <source>
        <dbReference type="Proteomes" id="UP000477680"/>
    </source>
</evidence>
<dbReference type="InterPro" id="IPR025711">
    <property type="entry name" value="PepSY"/>
</dbReference>
<reference evidence="3 4" key="1">
    <citation type="submission" date="2020-02" db="EMBL/GenBank/DDBJ databases">
        <title>Genome sequencing for Kineobactrum sp. M2.</title>
        <authorList>
            <person name="Park S.-J."/>
        </authorList>
    </citation>
    <scope>NUCLEOTIDE SEQUENCE [LARGE SCALE GENOMIC DNA]</scope>
    <source>
        <strain evidence="3 4">M2</strain>
    </source>
</reference>
<feature type="domain" description="PepSY" evidence="2">
    <location>
        <begin position="41"/>
        <end position="98"/>
    </location>
</feature>
<dbReference type="Proteomes" id="UP000477680">
    <property type="component" value="Chromosome"/>
</dbReference>
<keyword evidence="1" id="KW-0732">Signal</keyword>
<evidence type="ECO:0000256" key="1">
    <source>
        <dbReference type="SAM" id="SignalP"/>
    </source>
</evidence>
<organism evidence="3 4">
    <name type="scientific">Kineobactrum salinum</name>
    <dbReference type="NCBI Taxonomy" id="2708301"/>
    <lineage>
        <taxon>Bacteria</taxon>
        <taxon>Pseudomonadati</taxon>
        <taxon>Pseudomonadota</taxon>
        <taxon>Gammaproteobacteria</taxon>
        <taxon>Cellvibrionales</taxon>
        <taxon>Halieaceae</taxon>
        <taxon>Kineobactrum</taxon>
    </lineage>
</organism>
<feature type="chain" id="PRO_5025479011" description="PepSY domain-containing protein" evidence="1">
    <location>
        <begin position="24"/>
        <end position="189"/>
    </location>
</feature>
<name>A0A6C0TXC1_9GAMM</name>
<protein>
    <recommendedName>
        <fullName evidence="2">PepSY domain-containing protein</fullName>
    </recommendedName>
</protein>
<feature type="signal peptide" evidence="1">
    <location>
        <begin position="1"/>
        <end position="23"/>
    </location>
</feature>
<dbReference type="KEGG" id="kim:G3T16_01520"/>
<proteinExistence type="predicted"/>
<accession>A0A6C0TXC1</accession>
<evidence type="ECO:0000313" key="3">
    <source>
        <dbReference type="EMBL" id="QIB64278.1"/>
    </source>
</evidence>
<dbReference type="Gene3D" id="3.10.450.40">
    <property type="match status" value="1"/>
</dbReference>
<gene>
    <name evidence="3" type="ORF">G3T16_01520</name>
</gene>
<keyword evidence="4" id="KW-1185">Reference proteome</keyword>
<sequence>MNLKKTGLAAVLAAAGFTPFLFADDLEEAAVALYAINKSGIDISRALDIAEQKIAGVVYEYELDEHDELLVHEFEIADFEAEKKYKIKIAVNDGSVVEQSDEKMKCGKLVCKDDDGKSARALQASEYSLRKALTQLELPPRQLLLEAELEFERGVRYMKLEVVGPDGERDILVDIATGQIIPSLSHTMQ</sequence>
<dbReference type="Pfam" id="PF03413">
    <property type="entry name" value="PepSY"/>
    <property type="match status" value="1"/>
</dbReference>
<evidence type="ECO:0000259" key="2">
    <source>
        <dbReference type="Pfam" id="PF03413"/>
    </source>
</evidence>
<dbReference type="AlphaFoldDB" id="A0A6C0TXC1"/>
<dbReference type="RefSeq" id="WP_163493528.1">
    <property type="nucleotide sequence ID" value="NZ_CP048711.1"/>
</dbReference>
<dbReference type="EMBL" id="CP048711">
    <property type="protein sequence ID" value="QIB64278.1"/>
    <property type="molecule type" value="Genomic_DNA"/>
</dbReference>